<keyword evidence="2" id="KW-1185">Reference proteome</keyword>
<gene>
    <name evidence="1" type="ORF">PQR57_46340</name>
</gene>
<organism evidence="1 2">
    <name type="scientific">Paraburkholderia dipogonis</name>
    <dbReference type="NCBI Taxonomy" id="1211383"/>
    <lineage>
        <taxon>Bacteria</taxon>
        <taxon>Pseudomonadati</taxon>
        <taxon>Pseudomonadota</taxon>
        <taxon>Betaproteobacteria</taxon>
        <taxon>Burkholderiales</taxon>
        <taxon>Burkholderiaceae</taxon>
        <taxon>Paraburkholderia</taxon>
    </lineage>
</organism>
<dbReference type="RefSeq" id="WP_408183301.1">
    <property type="nucleotide sequence ID" value="NZ_JAQQEZ010000093.1"/>
</dbReference>
<reference evidence="1 2" key="1">
    <citation type="journal article" date="2024" name="Chem. Sci.">
        <title>Discovery of megapolipeptins by genome mining of a Burkholderiales bacteria collection.</title>
        <authorList>
            <person name="Paulo B.S."/>
            <person name="Recchia M.J.J."/>
            <person name="Lee S."/>
            <person name="Fergusson C.H."/>
            <person name="Romanowski S.B."/>
            <person name="Hernandez A."/>
            <person name="Krull N."/>
            <person name="Liu D.Y."/>
            <person name="Cavanagh H."/>
            <person name="Bos A."/>
            <person name="Gray C.A."/>
            <person name="Murphy B.T."/>
            <person name="Linington R.G."/>
            <person name="Eustaquio A.S."/>
        </authorList>
    </citation>
    <scope>NUCLEOTIDE SEQUENCE [LARGE SCALE GENOMIC DNA]</scope>
    <source>
        <strain evidence="1 2">RL17-350-BIC-A</strain>
    </source>
</reference>
<sequence>MNDVASVMANIFKSYGFAIFVFPFNGDRGRMNYISNAEREDMVAALKEFIANSEGRAHSAPESKQ</sequence>
<comment type="caution">
    <text evidence="1">The sequence shown here is derived from an EMBL/GenBank/DDBJ whole genome shotgun (WGS) entry which is preliminary data.</text>
</comment>
<name>A0ABW9B706_9BURK</name>
<dbReference type="Proteomes" id="UP001629230">
    <property type="component" value="Unassembled WGS sequence"/>
</dbReference>
<proteinExistence type="predicted"/>
<evidence type="ECO:0000313" key="2">
    <source>
        <dbReference type="Proteomes" id="UP001629230"/>
    </source>
</evidence>
<evidence type="ECO:0000313" key="1">
    <source>
        <dbReference type="EMBL" id="MFM0008308.1"/>
    </source>
</evidence>
<dbReference type="EMBL" id="JAQQEZ010000093">
    <property type="protein sequence ID" value="MFM0008308.1"/>
    <property type="molecule type" value="Genomic_DNA"/>
</dbReference>
<protein>
    <submittedName>
        <fullName evidence="1">Uncharacterized protein</fullName>
    </submittedName>
</protein>
<accession>A0ABW9B706</accession>